<sequence>MENWVPNQETQIDDEDVFVDNTQVEGTSQATNPKKRKYAQMAACWNDYDVLHIDKVRHSKCKKCGTLLKTESGANVGELPFKFVENESFIEYTNALNGKVILPCRTTISNRVTDYFLEEKAKLFKFFNNPLSNVHLTTDCWTSSCQRSNYMVVTTHFIDEDWVMHKRIINFKSLDSHKGEDIGRTSLTCLQEWGINNVMTITVDNASANDKAIEILMKKLPNLYDGGKQLHVRCMAHILNLIVRDGFDQHQSSIKCMQKAVKYIRNSTQRIQRFKECMKELNVESKKFFCNDSPTRWNSTYELLKIVVELEKVFGMFEVKDPRFKFDFLQQAFEKLIKLKNPQKDPMLNSEVILKAKVLIRGLQQRFENFFYFYKSKFDNTDSSQNQTHGHEDVVVIDDENDFMGDLIVQIDYPSASMEMKLTRYLNEQSVKYNKDFDILLWWKQNACRYPIVSRMVKDILGLQISTVASEAAFSTSGRILDPYRTNLSANIVEALVCTQDWVRKSRKQIVDNIDEILKDDEVAKALEDAIKNGDGKGKQPINILE</sequence>
<dbReference type="SUPFAM" id="SSF53098">
    <property type="entry name" value="Ribonuclease H-like"/>
    <property type="match status" value="1"/>
</dbReference>
<gene>
    <name evidence="2" type="ORF">LSALG_LOCUS9276</name>
</gene>
<dbReference type="Proteomes" id="UP001177003">
    <property type="component" value="Chromosome 1"/>
</dbReference>
<dbReference type="AlphaFoldDB" id="A0AA35YDL6"/>
<organism evidence="2 3">
    <name type="scientific">Lactuca saligna</name>
    <name type="common">Willowleaf lettuce</name>
    <dbReference type="NCBI Taxonomy" id="75948"/>
    <lineage>
        <taxon>Eukaryota</taxon>
        <taxon>Viridiplantae</taxon>
        <taxon>Streptophyta</taxon>
        <taxon>Embryophyta</taxon>
        <taxon>Tracheophyta</taxon>
        <taxon>Spermatophyta</taxon>
        <taxon>Magnoliopsida</taxon>
        <taxon>eudicotyledons</taxon>
        <taxon>Gunneridae</taxon>
        <taxon>Pentapetalae</taxon>
        <taxon>asterids</taxon>
        <taxon>campanulids</taxon>
        <taxon>Asterales</taxon>
        <taxon>Asteraceae</taxon>
        <taxon>Cichorioideae</taxon>
        <taxon>Cichorieae</taxon>
        <taxon>Lactucinae</taxon>
        <taxon>Lactuca</taxon>
    </lineage>
</organism>
<dbReference type="Pfam" id="PF05699">
    <property type="entry name" value="Dimer_Tnp_hAT"/>
    <property type="match status" value="1"/>
</dbReference>
<dbReference type="PANTHER" id="PTHR46481">
    <property type="entry name" value="ZINC FINGER BED DOMAIN-CONTAINING PROTEIN 4"/>
    <property type="match status" value="1"/>
</dbReference>
<reference evidence="2" key="1">
    <citation type="submission" date="2023-04" db="EMBL/GenBank/DDBJ databases">
        <authorList>
            <person name="Vijverberg K."/>
            <person name="Xiong W."/>
            <person name="Schranz E."/>
        </authorList>
    </citation>
    <scope>NUCLEOTIDE SEQUENCE</scope>
</reference>
<proteinExistence type="predicted"/>
<dbReference type="InterPro" id="IPR052035">
    <property type="entry name" value="ZnF_BED_domain_contain"/>
</dbReference>
<evidence type="ECO:0000313" key="2">
    <source>
        <dbReference type="EMBL" id="CAI9268878.1"/>
    </source>
</evidence>
<name>A0AA35YDL6_LACSI</name>
<evidence type="ECO:0000259" key="1">
    <source>
        <dbReference type="Pfam" id="PF05699"/>
    </source>
</evidence>
<dbReference type="InterPro" id="IPR008906">
    <property type="entry name" value="HATC_C_dom"/>
</dbReference>
<dbReference type="EMBL" id="OX465077">
    <property type="protein sequence ID" value="CAI9268878.1"/>
    <property type="molecule type" value="Genomic_DNA"/>
</dbReference>
<dbReference type="GO" id="GO:0046983">
    <property type="term" value="F:protein dimerization activity"/>
    <property type="evidence" value="ECO:0007669"/>
    <property type="project" value="InterPro"/>
</dbReference>
<protein>
    <recommendedName>
        <fullName evidence="1">HAT C-terminal dimerisation domain-containing protein</fullName>
    </recommendedName>
</protein>
<dbReference type="InterPro" id="IPR012337">
    <property type="entry name" value="RNaseH-like_sf"/>
</dbReference>
<keyword evidence="3" id="KW-1185">Reference proteome</keyword>
<evidence type="ECO:0000313" key="3">
    <source>
        <dbReference type="Proteomes" id="UP001177003"/>
    </source>
</evidence>
<feature type="domain" description="HAT C-terminal dimerisation" evidence="1">
    <location>
        <begin position="422"/>
        <end position="503"/>
    </location>
</feature>
<accession>A0AA35YDL6</accession>
<dbReference type="PANTHER" id="PTHR46481:SF7">
    <property type="entry name" value="ZINC FINGER BED DOMAIN-CONTAINING PROTEIN RICESLEEPER 2-LIKE"/>
    <property type="match status" value="1"/>
</dbReference>